<evidence type="ECO:0000256" key="1">
    <source>
        <dbReference type="ARBA" id="ARBA00022649"/>
    </source>
</evidence>
<dbReference type="EMBL" id="JAGKQQ010000001">
    <property type="protein sequence ID" value="MBP3956072.1"/>
    <property type="molecule type" value="Genomic_DNA"/>
</dbReference>
<name>A0ABS5BQT1_9BACT</name>
<keyword evidence="3" id="KW-1185">Reference proteome</keyword>
<comment type="caution">
    <text evidence="2">The sequence shown here is derived from an EMBL/GenBank/DDBJ whole genome shotgun (WGS) entry which is preliminary data.</text>
</comment>
<gene>
    <name evidence="2" type="ORF">J8F10_12340</name>
</gene>
<accession>A0ABS5BQT1</accession>
<dbReference type="Proteomes" id="UP000676565">
    <property type="component" value="Unassembled WGS sequence"/>
</dbReference>
<keyword evidence="1" id="KW-1277">Toxin-antitoxin system</keyword>
<evidence type="ECO:0000313" key="3">
    <source>
        <dbReference type="Proteomes" id="UP000676565"/>
    </source>
</evidence>
<reference evidence="2 3" key="1">
    <citation type="submission" date="2021-04" db="EMBL/GenBank/DDBJ databases">
        <authorList>
            <person name="Ivanova A."/>
        </authorList>
    </citation>
    <scope>NUCLEOTIDE SEQUENCE [LARGE SCALE GENOMIC DNA]</scope>
    <source>
        <strain evidence="2 3">G18</strain>
    </source>
</reference>
<protein>
    <submittedName>
        <fullName evidence="2">Type II toxin-antitoxin system RelE/ParE family toxin</fullName>
    </submittedName>
</protein>
<dbReference type="Pfam" id="PF05016">
    <property type="entry name" value="ParE_toxin"/>
    <property type="match status" value="1"/>
</dbReference>
<proteinExistence type="predicted"/>
<organism evidence="2 3">
    <name type="scientific">Gemmata palustris</name>
    <dbReference type="NCBI Taxonomy" id="2822762"/>
    <lineage>
        <taxon>Bacteria</taxon>
        <taxon>Pseudomonadati</taxon>
        <taxon>Planctomycetota</taxon>
        <taxon>Planctomycetia</taxon>
        <taxon>Gemmatales</taxon>
        <taxon>Gemmataceae</taxon>
        <taxon>Gemmata</taxon>
    </lineage>
</organism>
<dbReference type="Gene3D" id="3.30.2310.20">
    <property type="entry name" value="RelE-like"/>
    <property type="match status" value="1"/>
</dbReference>
<dbReference type="InterPro" id="IPR035093">
    <property type="entry name" value="RelE/ParE_toxin_dom_sf"/>
</dbReference>
<sequence>MAARFVTKLDTGIAAIGAEPARFPSHQHGTRFYRLPRFPYLLIYFERDSDTVLLLAVMHTRRRPAYWHRRLP</sequence>
<dbReference type="InterPro" id="IPR007712">
    <property type="entry name" value="RelE/ParE_toxin"/>
</dbReference>
<evidence type="ECO:0000313" key="2">
    <source>
        <dbReference type="EMBL" id="MBP3956072.1"/>
    </source>
</evidence>